<evidence type="ECO:0000313" key="2">
    <source>
        <dbReference type="EMBL" id="KAF7189796.1"/>
    </source>
</evidence>
<evidence type="ECO:0000256" key="1">
    <source>
        <dbReference type="SAM" id="SignalP"/>
    </source>
</evidence>
<proteinExistence type="predicted"/>
<protein>
    <submittedName>
        <fullName evidence="2">Uncharacterized protein</fullName>
    </submittedName>
</protein>
<dbReference type="EMBL" id="JABCIY010000178">
    <property type="protein sequence ID" value="KAF7189796.1"/>
    <property type="molecule type" value="Genomic_DNA"/>
</dbReference>
<reference evidence="2" key="1">
    <citation type="submission" date="2020-04" db="EMBL/GenBank/DDBJ databases">
        <title>Draft genome resource of the tomato pathogen Pseudocercospora fuligena.</title>
        <authorList>
            <person name="Zaccaron A."/>
        </authorList>
    </citation>
    <scope>NUCLEOTIDE SEQUENCE</scope>
    <source>
        <strain evidence="2">PF001</strain>
    </source>
</reference>
<evidence type="ECO:0000313" key="3">
    <source>
        <dbReference type="Proteomes" id="UP000660729"/>
    </source>
</evidence>
<organism evidence="2 3">
    <name type="scientific">Pseudocercospora fuligena</name>
    <dbReference type="NCBI Taxonomy" id="685502"/>
    <lineage>
        <taxon>Eukaryota</taxon>
        <taxon>Fungi</taxon>
        <taxon>Dikarya</taxon>
        <taxon>Ascomycota</taxon>
        <taxon>Pezizomycotina</taxon>
        <taxon>Dothideomycetes</taxon>
        <taxon>Dothideomycetidae</taxon>
        <taxon>Mycosphaerellales</taxon>
        <taxon>Mycosphaerellaceae</taxon>
        <taxon>Pseudocercospora</taxon>
    </lineage>
</organism>
<comment type="caution">
    <text evidence="2">The sequence shown here is derived from an EMBL/GenBank/DDBJ whole genome shotgun (WGS) entry which is preliminary data.</text>
</comment>
<keyword evidence="1" id="KW-0732">Signal</keyword>
<feature type="chain" id="PRO_5034106598" evidence="1">
    <location>
        <begin position="16"/>
        <end position="186"/>
    </location>
</feature>
<gene>
    <name evidence="2" type="ORF">HII31_08903</name>
</gene>
<accession>A0A8H6RC06</accession>
<feature type="signal peptide" evidence="1">
    <location>
        <begin position="1"/>
        <end position="15"/>
    </location>
</feature>
<dbReference type="Proteomes" id="UP000660729">
    <property type="component" value="Unassembled WGS sequence"/>
</dbReference>
<sequence length="186" mass="20320">MYLATALTWIAAVAALPSPAELGTRQSTSTPYYTLFARKDGDSGHGAPLYTIRNGTYPEIHFVTGRKHAGDSAQVYWYATGNGGVGLALDHDTQRYAITAFDQPAASGRTHPVRAMLRYEQAGWYQGPNGVAHDSMGEGHFFLCETEIDDQTGDDHDETALFYGMDQANGHAPKDCELVRLHLVAR</sequence>
<dbReference type="AlphaFoldDB" id="A0A8H6RC06"/>
<keyword evidence="3" id="KW-1185">Reference proteome</keyword>
<dbReference type="OrthoDB" id="10370795at2759"/>
<name>A0A8H6RC06_9PEZI</name>